<feature type="transmembrane region" description="Helical" evidence="6">
    <location>
        <begin position="113"/>
        <end position="132"/>
    </location>
</feature>
<dbReference type="RefSeq" id="WP_240712782.1">
    <property type="nucleotide sequence ID" value="NZ_JAKVTV010000001.1"/>
</dbReference>
<keyword evidence="3 6" id="KW-0812">Transmembrane</keyword>
<dbReference type="GO" id="GO:0005886">
    <property type="term" value="C:plasma membrane"/>
    <property type="evidence" value="ECO:0007669"/>
    <property type="project" value="UniProtKB-SubCell"/>
</dbReference>
<organism evidence="7 8">
    <name type="scientific">Christiangramia lutea</name>
    <dbReference type="NCBI Taxonomy" id="1607951"/>
    <lineage>
        <taxon>Bacteria</taxon>
        <taxon>Pseudomonadati</taxon>
        <taxon>Bacteroidota</taxon>
        <taxon>Flavobacteriia</taxon>
        <taxon>Flavobacteriales</taxon>
        <taxon>Flavobacteriaceae</taxon>
        <taxon>Christiangramia</taxon>
    </lineage>
</organism>
<dbReference type="Pfam" id="PF03606">
    <property type="entry name" value="DcuC"/>
    <property type="match status" value="1"/>
</dbReference>
<dbReference type="InterPro" id="IPR051679">
    <property type="entry name" value="DASS-Related_Transporters"/>
</dbReference>
<protein>
    <submittedName>
        <fullName evidence="7">TIGR00366 family protein</fullName>
    </submittedName>
</protein>
<feature type="transmembrane region" description="Helical" evidence="6">
    <location>
        <begin position="255"/>
        <end position="271"/>
    </location>
</feature>
<dbReference type="EMBL" id="JAKVTV010000001">
    <property type="protein sequence ID" value="MCH4822658.1"/>
    <property type="molecule type" value="Genomic_DNA"/>
</dbReference>
<evidence type="ECO:0000256" key="3">
    <source>
        <dbReference type="ARBA" id="ARBA00022692"/>
    </source>
</evidence>
<evidence type="ECO:0000313" key="8">
    <source>
        <dbReference type="Proteomes" id="UP001139226"/>
    </source>
</evidence>
<evidence type="ECO:0000256" key="5">
    <source>
        <dbReference type="ARBA" id="ARBA00023136"/>
    </source>
</evidence>
<dbReference type="AlphaFoldDB" id="A0A9X2AB14"/>
<keyword evidence="8" id="KW-1185">Reference proteome</keyword>
<keyword evidence="4 6" id="KW-1133">Transmembrane helix</keyword>
<feature type="transmembrane region" description="Helical" evidence="6">
    <location>
        <begin position="161"/>
        <end position="188"/>
    </location>
</feature>
<evidence type="ECO:0000256" key="2">
    <source>
        <dbReference type="ARBA" id="ARBA00022475"/>
    </source>
</evidence>
<sequence>MRLPRKFPDTIAIILGISVIFIALTWIIPAGQFDRESIDGTEMIIPGSYERVEQNPQGIGAFLTAPIKGFISAAFVIGFVFLVGGAFSVLNATGAINAGLFSIIKFAEKNPKYKHLIVPVLTALFSLAGATFGMSEEILVFVLITIPLAQALGYDSMIGAAIPVIGTGVGFAGAITNPFTIGIAQSIAQVPVFGGIEYRLVVWFILTTIAGIALYRYALRIGKDPNKSILSGLNIKAAEKLDKADMPELNLPRKTILYALLFALILLIYGVNEFGWYINEIAALFIGLGLLSAIIYRMSATKAIAAFVEGAQGMMKAALVIGLAKGLLIIAEEGLIIDTILNSVAEVAGDTPKYISAELMFLFQCCLNFFIPSGSGQAALTMPIMAPLSDVLGISREIAVLAFQMGDGLTNMIVPTSGVTMGVLSIANIPYDKWLKWALPIFILLVISAMLLMLPPLLLFTW</sequence>
<feature type="transmembrane region" description="Helical" evidence="6">
    <location>
        <begin position="437"/>
        <end position="460"/>
    </location>
</feature>
<evidence type="ECO:0000256" key="1">
    <source>
        <dbReference type="ARBA" id="ARBA00004651"/>
    </source>
</evidence>
<comment type="subcellular location">
    <subcellularLocation>
        <location evidence="1">Cell membrane</location>
        <topology evidence="1">Multi-pass membrane protein</topology>
    </subcellularLocation>
</comment>
<name>A0A9X2AB14_9FLAO</name>
<evidence type="ECO:0000313" key="7">
    <source>
        <dbReference type="EMBL" id="MCH4822658.1"/>
    </source>
</evidence>
<feature type="transmembrane region" description="Helical" evidence="6">
    <location>
        <begin position="277"/>
        <end position="296"/>
    </location>
</feature>
<dbReference type="InterPro" id="IPR018385">
    <property type="entry name" value="C4_dicarb_anaerob_car-like"/>
</dbReference>
<keyword evidence="5 6" id="KW-0472">Membrane</keyword>
<dbReference type="PANTHER" id="PTHR43652:SF2">
    <property type="entry name" value="BASIC AMINO ACID ANTIPORTER YFCC-RELATED"/>
    <property type="match status" value="1"/>
</dbReference>
<reference evidence="7" key="1">
    <citation type="submission" date="2022-03" db="EMBL/GenBank/DDBJ databases">
        <title>Gramella crocea sp. nov., isolated from activated sludge of a seafood processing plant.</title>
        <authorList>
            <person name="Zhang X."/>
        </authorList>
    </citation>
    <scope>NUCLEOTIDE SEQUENCE</scope>
    <source>
        <strain evidence="7">YJ019</strain>
    </source>
</reference>
<dbReference type="PANTHER" id="PTHR43652">
    <property type="entry name" value="BASIC AMINO ACID ANTIPORTER YFCC-RELATED"/>
    <property type="match status" value="1"/>
</dbReference>
<feature type="transmembrane region" description="Helical" evidence="6">
    <location>
        <begin position="409"/>
        <end position="431"/>
    </location>
</feature>
<feature type="transmembrane region" description="Helical" evidence="6">
    <location>
        <begin position="7"/>
        <end position="28"/>
    </location>
</feature>
<accession>A0A9X2AB14</accession>
<proteinExistence type="predicted"/>
<evidence type="ECO:0000256" key="6">
    <source>
        <dbReference type="SAM" id="Phobius"/>
    </source>
</evidence>
<dbReference type="Proteomes" id="UP001139226">
    <property type="component" value="Unassembled WGS sequence"/>
</dbReference>
<evidence type="ECO:0000256" key="4">
    <source>
        <dbReference type="ARBA" id="ARBA00022989"/>
    </source>
</evidence>
<keyword evidence="2" id="KW-1003">Cell membrane</keyword>
<comment type="caution">
    <text evidence="7">The sequence shown here is derived from an EMBL/GenBank/DDBJ whole genome shotgun (WGS) entry which is preliminary data.</text>
</comment>
<feature type="transmembrane region" description="Helical" evidence="6">
    <location>
        <begin position="200"/>
        <end position="219"/>
    </location>
</feature>
<feature type="transmembrane region" description="Helical" evidence="6">
    <location>
        <begin position="70"/>
        <end position="92"/>
    </location>
</feature>
<gene>
    <name evidence="7" type="ORF">ML462_05680</name>
</gene>